<keyword evidence="4" id="KW-0804">Transcription</keyword>
<gene>
    <name evidence="8" type="ORF">Ddye_009614</name>
</gene>
<dbReference type="PROSITE" id="PS50888">
    <property type="entry name" value="BHLH"/>
    <property type="match status" value="1"/>
</dbReference>
<evidence type="ECO:0000256" key="4">
    <source>
        <dbReference type="ARBA" id="ARBA00023163"/>
    </source>
</evidence>
<dbReference type="CDD" id="cd04873">
    <property type="entry name" value="ACT_UUR-ACR-like"/>
    <property type="match status" value="1"/>
</dbReference>
<sequence length="604" mass="68614">MEQETFSKTKPECHFSHPVLVNPNHSDTNQILAVAAAVNNLDCYSIQRTRLGPEFMSRLKTLMLILDPDKNKLVFTENAFQVVCDAWSVLSDVEKKTQDRKDTSFFENEQNNKDEEEQVDIFTENEQKKKTHFDEKGCVLKNNEKERQEESGENTHKNKKETFWTVCPFCYYMYEYEKWYKECCLRCQNQNCRRAFHGVAVPEPKNDILVEGGDHYYCGLGLFPFNYSWDDSNARVYNANDVVVISDSDDDNGDGEAISVNNVGRKVDARVTKAKKEENLKSGEKECLGVMQGSEKTEKINGGKRRMHVKSVGRKSKVIRRRDVKSKRMESMNEPGVKGLDPNVKFGQESNVDAHEMEIAGSGTGDGCSEDADLEFLEKDGDIFIEQGVKPIQNYYNSLRFSKQTSLPRGGITSNNSVNYRTILSKQISKAETKELAAKKHSDAERRRRLRINDQYSTLRTTLPNLVKMDKASVLAETIKSVRELQKSVKELKKRCQGRDVYAFPSEANQLNLCYSDDNTGLLKAALSCEDKPGLMSDLTRAVKSVKGRVVKAEMVTVGGRTKCVLWVQGLKGNEGMVVLKRALNLTINRSVLSAKSKKFRFYQ</sequence>
<dbReference type="InterPro" id="IPR011598">
    <property type="entry name" value="bHLH_dom"/>
</dbReference>
<dbReference type="SMART" id="SM00353">
    <property type="entry name" value="HLH"/>
    <property type="match status" value="1"/>
</dbReference>
<evidence type="ECO:0000256" key="1">
    <source>
        <dbReference type="ARBA" id="ARBA00004123"/>
    </source>
</evidence>
<evidence type="ECO:0000256" key="3">
    <source>
        <dbReference type="ARBA" id="ARBA00023125"/>
    </source>
</evidence>
<evidence type="ECO:0000256" key="2">
    <source>
        <dbReference type="ARBA" id="ARBA00023015"/>
    </source>
</evidence>
<dbReference type="AlphaFoldDB" id="A0AAE0CMF5"/>
<dbReference type="GO" id="GO:0005634">
    <property type="term" value="C:nucleus"/>
    <property type="evidence" value="ECO:0007669"/>
    <property type="project" value="UniProtKB-SubCell"/>
</dbReference>
<dbReference type="Gene3D" id="4.10.280.10">
    <property type="entry name" value="Helix-loop-helix DNA-binding domain"/>
    <property type="match status" value="1"/>
</dbReference>
<feature type="region of interest" description="Disordered" evidence="6">
    <location>
        <begin position="323"/>
        <end position="344"/>
    </location>
</feature>
<protein>
    <recommendedName>
        <fullName evidence="7">BHLH domain-containing protein</fullName>
    </recommendedName>
</protein>
<dbReference type="GO" id="GO:0003700">
    <property type="term" value="F:DNA-binding transcription factor activity"/>
    <property type="evidence" value="ECO:0007669"/>
    <property type="project" value="InterPro"/>
</dbReference>
<proteinExistence type="predicted"/>
<name>A0AAE0CMF5_9ROSI</name>
<organism evidence="8 9">
    <name type="scientific">Dipteronia dyeriana</name>
    <dbReference type="NCBI Taxonomy" id="168575"/>
    <lineage>
        <taxon>Eukaryota</taxon>
        <taxon>Viridiplantae</taxon>
        <taxon>Streptophyta</taxon>
        <taxon>Embryophyta</taxon>
        <taxon>Tracheophyta</taxon>
        <taxon>Spermatophyta</taxon>
        <taxon>Magnoliopsida</taxon>
        <taxon>eudicotyledons</taxon>
        <taxon>Gunneridae</taxon>
        <taxon>Pentapetalae</taxon>
        <taxon>rosids</taxon>
        <taxon>malvids</taxon>
        <taxon>Sapindales</taxon>
        <taxon>Sapindaceae</taxon>
        <taxon>Hippocastanoideae</taxon>
        <taxon>Acereae</taxon>
        <taxon>Dipteronia</taxon>
    </lineage>
</organism>
<dbReference type="Pfam" id="PF00010">
    <property type="entry name" value="HLH"/>
    <property type="match status" value="1"/>
</dbReference>
<dbReference type="SUPFAM" id="SSF47459">
    <property type="entry name" value="HLH, helix-loop-helix DNA-binding domain"/>
    <property type="match status" value="1"/>
</dbReference>
<dbReference type="PANTHER" id="PTHR45844">
    <property type="entry name" value="TRANSCRIPTION FACTOR BHLH30"/>
    <property type="match status" value="1"/>
</dbReference>
<evidence type="ECO:0000256" key="6">
    <source>
        <dbReference type="SAM" id="MobiDB-lite"/>
    </source>
</evidence>
<accession>A0AAE0CMF5</accession>
<evidence type="ECO:0000256" key="5">
    <source>
        <dbReference type="ARBA" id="ARBA00023242"/>
    </source>
</evidence>
<dbReference type="GO" id="GO:0003677">
    <property type="term" value="F:DNA binding"/>
    <property type="evidence" value="ECO:0007669"/>
    <property type="project" value="UniProtKB-KW"/>
</dbReference>
<keyword evidence="9" id="KW-1185">Reference proteome</keyword>
<dbReference type="GO" id="GO:0046983">
    <property type="term" value="F:protein dimerization activity"/>
    <property type="evidence" value="ECO:0007669"/>
    <property type="project" value="InterPro"/>
</dbReference>
<evidence type="ECO:0000313" key="8">
    <source>
        <dbReference type="EMBL" id="KAK2656562.1"/>
    </source>
</evidence>
<evidence type="ECO:0000259" key="7">
    <source>
        <dbReference type="PROSITE" id="PS50888"/>
    </source>
</evidence>
<reference evidence="8" key="1">
    <citation type="journal article" date="2023" name="Plant J.">
        <title>Genome sequences and population genomics provide insights into the demographic history, inbreeding, and mutation load of two 'living fossil' tree species of Dipteronia.</title>
        <authorList>
            <person name="Feng Y."/>
            <person name="Comes H.P."/>
            <person name="Chen J."/>
            <person name="Zhu S."/>
            <person name="Lu R."/>
            <person name="Zhang X."/>
            <person name="Li P."/>
            <person name="Qiu J."/>
            <person name="Olsen K.M."/>
            <person name="Qiu Y."/>
        </authorList>
    </citation>
    <scope>NUCLEOTIDE SEQUENCE</scope>
    <source>
        <strain evidence="8">KIB01</strain>
    </source>
</reference>
<comment type="subcellular location">
    <subcellularLocation>
        <location evidence="1">Nucleus</location>
    </subcellularLocation>
</comment>
<keyword evidence="3" id="KW-0238">DNA-binding</keyword>
<comment type="caution">
    <text evidence="8">The sequence shown here is derived from an EMBL/GenBank/DDBJ whole genome shotgun (WGS) entry which is preliminary data.</text>
</comment>
<keyword evidence="5" id="KW-0539">Nucleus</keyword>
<dbReference type="InterPro" id="IPR045847">
    <property type="entry name" value="AIG1-like"/>
</dbReference>
<dbReference type="PANTHER" id="PTHR45844:SF17">
    <property type="entry name" value="TRANSCRIPTION FACTOR BHLH131"/>
    <property type="match status" value="1"/>
</dbReference>
<keyword evidence="2" id="KW-0805">Transcription regulation</keyword>
<dbReference type="EMBL" id="JANJYI010000003">
    <property type="protein sequence ID" value="KAK2656562.1"/>
    <property type="molecule type" value="Genomic_DNA"/>
</dbReference>
<evidence type="ECO:0000313" key="9">
    <source>
        <dbReference type="Proteomes" id="UP001280121"/>
    </source>
</evidence>
<feature type="domain" description="BHLH" evidence="7">
    <location>
        <begin position="436"/>
        <end position="485"/>
    </location>
</feature>
<dbReference type="InterPro" id="IPR036638">
    <property type="entry name" value="HLH_DNA-bd_sf"/>
</dbReference>
<dbReference type="Proteomes" id="UP001280121">
    <property type="component" value="Unassembled WGS sequence"/>
</dbReference>